<dbReference type="PROSITE" id="PS51257">
    <property type="entry name" value="PROKAR_LIPOPROTEIN"/>
    <property type="match status" value="1"/>
</dbReference>
<name>A0ABW5TWW8_9SPHI</name>
<dbReference type="EMBL" id="JBHULV010000051">
    <property type="protein sequence ID" value="MFD2733010.1"/>
    <property type="molecule type" value="Genomic_DNA"/>
</dbReference>
<keyword evidence="3" id="KW-1185">Reference proteome</keyword>
<accession>A0ABW5TWW8</accession>
<dbReference type="SMART" id="SM00554">
    <property type="entry name" value="FAS1"/>
    <property type="match status" value="1"/>
</dbReference>
<dbReference type="PANTHER" id="PTHR10900:SF77">
    <property type="entry name" value="FI19380P1"/>
    <property type="match status" value="1"/>
</dbReference>
<dbReference type="SUPFAM" id="SSF82153">
    <property type="entry name" value="FAS1 domain"/>
    <property type="match status" value="1"/>
</dbReference>
<evidence type="ECO:0000313" key="3">
    <source>
        <dbReference type="Proteomes" id="UP001597546"/>
    </source>
</evidence>
<proteinExistence type="predicted"/>
<reference evidence="3" key="1">
    <citation type="journal article" date="2019" name="Int. J. Syst. Evol. Microbiol.">
        <title>The Global Catalogue of Microorganisms (GCM) 10K type strain sequencing project: providing services to taxonomists for standard genome sequencing and annotation.</title>
        <authorList>
            <consortium name="The Broad Institute Genomics Platform"/>
            <consortium name="The Broad Institute Genome Sequencing Center for Infectious Disease"/>
            <person name="Wu L."/>
            <person name="Ma J."/>
        </authorList>
    </citation>
    <scope>NUCLEOTIDE SEQUENCE [LARGE SCALE GENOMIC DNA]</scope>
    <source>
        <strain evidence="3">KCTC 42456</strain>
    </source>
</reference>
<dbReference type="Proteomes" id="UP001597546">
    <property type="component" value="Unassembled WGS sequence"/>
</dbReference>
<dbReference type="Pfam" id="PF02469">
    <property type="entry name" value="Fasciclin"/>
    <property type="match status" value="1"/>
</dbReference>
<gene>
    <name evidence="2" type="ORF">ACFSSE_14970</name>
</gene>
<evidence type="ECO:0000313" key="2">
    <source>
        <dbReference type="EMBL" id="MFD2733010.1"/>
    </source>
</evidence>
<dbReference type="RefSeq" id="WP_379041665.1">
    <property type="nucleotide sequence ID" value="NZ_JBHSKW010000016.1"/>
</dbReference>
<feature type="domain" description="FAS1" evidence="1">
    <location>
        <begin position="39"/>
        <end position="161"/>
    </location>
</feature>
<dbReference type="InterPro" id="IPR050904">
    <property type="entry name" value="Adhesion/Biosynth-related"/>
</dbReference>
<evidence type="ECO:0000259" key="1">
    <source>
        <dbReference type="PROSITE" id="PS50213"/>
    </source>
</evidence>
<dbReference type="InterPro" id="IPR000782">
    <property type="entry name" value="FAS1_domain"/>
</dbReference>
<dbReference type="PROSITE" id="PS50213">
    <property type="entry name" value="FAS1"/>
    <property type="match status" value="1"/>
</dbReference>
<dbReference type="InterPro" id="IPR036378">
    <property type="entry name" value="FAS1_dom_sf"/>
</dbReference>
<protein>
    <submittedName>
        <fullName evidence="2">Fasciclin domain-containing protein</fullName>
    </submittedName>
</protein>
<comment type="caution">
    <text evidence="2">The sequence shown here is derived from an EMBL/GenBank/DDBJ whole genome shotgun (WGS) entry which is preliminary data.</text>
</comment>
<sequence>MNIYKHIRTIFSVAFLSIAIYGCTDKFEDHVAITDPIINDNLFVQLSKNSNVSEFNKLLVQTGFDKIIAASKTYTVFAPVNSAITALDPAILSDTGRLNNFIRNHIAVSAFRTDMASDSLIIKMLNGKNLVMLQSKIDEVNIITPNKFAENGIYHIVENALLPKLSIWEYLSANKTTYAQANYITSLDNIQIYPNAPINTGDVLIDNEFIRETYNVRNENNKFTLFLMQNTAYDAEVTKLIPYLIRGTNDSTRLLASAYTVRDLVFAGELTAANLPANLISKFGVNVPINRSNIVQTIKASNGLIHIMSNVNVSLADRLTPTIIEGENPSQFIPNDRRANTYYRQRLDNNGITFRDLMVQNHAFAFFEIAYNSPILYSTKYRVFWRAVNDIQTNVFQQRLRVGGKRNTTGGVDNPLAFFPYRDVPVADYSEVLLGEFEATTADRLLISLIGQNTITNGNNTLTLDYLKLVPILK</sequence>
<dbReference type="Gene3D" id="2.30.180.10">
    <property type="entry name" value="FAS1 domain"/>
    <property type="match status" value="1"/>
</dbReference>
<organism evidence="2 3">
    <name type="scientific">Pedobacter alpinus</name>
    <dbReference type="NCBI Taxonomy" id="1590643"/>
    <lineage>
        <taxon>Bacteria</taxon>
        <taxon>Pseudomonadati</taxon>
        <taxon>Bacteroidota</taxon>
        <taxon>Sphingobacteriia</taxon>
        <taxon>Sphingobacteriales</taxon>
        <taxon>Sphingobacteriaceae</taxon>
        <taxon>Pedobacter</taxon>
    </lineage>
</organism>
<dbReference type="PANTHER" id="PTHR10900">
    <property type="entry name" value="PERIOSTIN-RELATED"/>
    <property type="match status" value="1"/>
</dbReference>